<accession>A0A1A9GK27</accession>
<dbReference type="PATRIC" id="fig|1300347.3.peg.2268"/>
<reference evidence="2 3" key="1">
    <citation type="submission" date="2016-03" db="EMBL/GenBank/DDBJ databases">
        <title>Complete genome sequence of a soil Actinobacterium, Nocardioides dokdonensis FR1436.</title>
        <authorList>
            <person name="Kwon S.-K."/>
            <person name="Kim K."/>
            <person name="Kim J.F."/>
        </authorList>
    </citation>
    <scope>NUCLEOTIDE SEQUENCE [LARGE SCALE GENOMIC DNA]</scope>
    <source>
        <strain evidence="2 3">FR1436</strain>
    </source>
</reference>
<dbReference type="PROSITE" id="PS51819">
    <property type="entry name" value="VOC"/>
    <property type="match status" value="1"/>
</dbReference>
<dbReference type="Gene3D" id="3.10.180.10">
    <property type="entry name" value="2,3-Dihydroxybiphenyl 1,2-Dioxygenase, domain 1"/>
    <property type="match status" value="1"/>
</dbReference>
<dbReference type="InterPro" id="IPR037523">
    <property type="entry name" value="VOC_core"/>
</dbReference>
<organism evidence="2 3">
    <name type="scientific">Nocardioides dokdonensis FR1436</name>
    <dbReference type="NCBI Taxonomy" id="1300347"/>
    <lineage>
        <taxon>Bacteria</taxon>
        <taxon>Bacillati</taxon>
        <taxon>Actinomycetota</taxon>
        <taxon>Actinomycetes</taxon>
        <taxon>Propionibacteriales</taxon>
        <taxon>Nocardioidaceae</taxon>
        <taxon>Nocardioides</taxon>
    </lineage>
</organism>
<keyword evidence="3" id="KW-1185">Reference proteome</keyword>
<dbReference type="SUPFAM" id="SSF54593">
    <property type="entry name" value="Glyoxalase/Bleomycin resistance protein/Dihydroxybiphenyl dioxygenase"/>
    <property type="match status" value="1"/>
</dbReference>
<dbReference type="OrthoDB" id="4548523at2"/>
<dbReference type="Pfam" id="PF00903">
    <property type="entry name" value="Glyoxalase"/>
    <property type="match status" value="1"/>
</dbReference>
<dbReference type="RefSeq" id="WP_068109540.1">
    <property type="nucleotide sequence ID" value="NZ_CP015079.1"/>
</dbReference>
<dbReference type="InterPro" id="IPR004360">
    <property type="entry name" value="Glyas_Fos-R_dOase_dom"/>
</dbReference>
<dbReference type="Proteomes" id="UP000077868">
    <property type="component" value="Chromosome"/>
</dbReference>
<dbReference type="InterPro" id="IPR029068">
    <property type="entry name" value="Glyas_Bleomycin-R_OHBP_Dase"/>
</dbReference>
<protein>
    <submittedName>
        <fullName evidence="2">Glyoxalase-like domain protein</fullName>
    </submittedName>
</protein>
<gene>
    <name evidence="2" type="ORF">I601_2273</name>
</gene>
<name>A0A1A9GK27_9ACTN</name>
<dbReference type="AlphaFoldDB" id="A0A1A9GK27"/>
<evidence type="ECO:0000313" key="3">
    <source>
        <dbReference type="Proteomes" id="UP000077868"/>
    </source>
</evidence>
<dbReference type="Pfam" id="PF04978">
    <property type="entry name" value="MST"/>
    <property type="match status" value="1"/>
</dbReference>
<dbReference type="Gene3D" id="1.20.120.450">
    <property type="entry name" value="dinb family like domain"/>
    <property type="match status" value="1"/>
</dbReference>
<dbReference type="KEGG" id="ndk:I601_2273"/>
<dbReference type="EMBL" id="CP015079">
    <property type="protein sequence ID" value="ANH38697.1"/>
    <property type="molecule type" value="Genomic_DNA"/>
</dbReference>
<evidence type="ECO:0000313" key="2">
    <source>
        <dbReference type="EMBL" id="ANH38697.1"/>
    </source>
</evidence>
<dbReference type="InterPro" id="IPR007061">
    <property type="entry name" value="MST-like"/>
</dbReference>
<proteinExistence type="predicted"/>
<dbReference type="STRING" id="1300347.I601_2273"/>
<dbReference type="SUPFAM" id="SSF109854">
    <property type="entry name" value="DinB/YfiT-like putative metalloenzymes"/>
    <property type="match status" value="1"/>
</dbReference>
<feature type="domain" description="VOC" evidence="1">
    <location>
        <begin position="199"/>
        <end position="315"/>
    </location>
</feature>
<dbReference type="InterPro" id="IPR034660">
    <property type="entry name" value="DinB/YfiT-like"/>
</dbReference>
<sequence length="318" mass="34230">MPFLAPPAATEQENLAGYLSMQLDAFRVLAHGLSDAQAAATPSASTFSIGGLVRHVTVVTANWVDGVTHAPEHAPVAEIEKRVAEFERGFVAGDSLAAAMKEYDDVAERALAAARRVALDTAVPVPDAPWFPKDVEHWSVRWVWGHLVQELARHAGHGDIIRETLDGATMYPLIAAAEGMGDLGFLQPWTPSEPGFTTGVSTVVYFAADPAAARAWYTELLHSEPYFDQGPYVEWRVGPHDRELGLLDAAFAPEHRADGTGSVIAYWQVDDAVAAYERLLGMGATSQWPPRDFGAGYVGASVVDPFGNVLGVMQRPLG</sequence>
<evidence type="ECO:0000259" key="1">
    <source>
        <dbReference type="PROSITE" id="PS51819"/>
    </source>
</evidence>